<accession>A0A1C4YEV2</accession>
<name>A0A1C4YEV2_9ACTN</name>
<dbReference type="Gene3D" id="3.40.50.300">
    <property type="entry name" value="P-loop containing nucleotide triphosphate hydrolases"/>
    <property type="match status" value="1"/>
</dbReference>
<reference evidence="2 3" key="1">
    <citation type="submission" date="2016-06" db="EMBL/GenBank/DDBJ databases">
        <authorList>
            <person name="Kjaerup R.B."/>
            <person name="Dalgaard T.S."/>
            <person name="Juul-Madsen H.R."/>
        </authorList>
    </citation>
    <scope>NUCLEOTIDE SEQUENCE [LARGE SCALE GENOMIC DNA]</scope>
    <source>
        <strain evidence="2 3">DSM 44871</strain>
    </source>
</reference>
<keyword evidence="1" id="KW-0175">Coiled coil</keyword>
<dbReference type="InterPro" id="IPR027417">
    <property type="entry name" value="P-loop_NTPase"/>
</dbReference>
<dbReference type="STRING" id="285676.GA0070561_4137"/>
<dbReference type="Proteomes" id="UP000198864">
    <property type="component" value="Unassembled WGS sequence"/>
</dbReference>
<evidence type="ECO:0000256" key="1">
    <source>
        <dbReference type="SAM" id="Coils"/>
    </source>
</evidence>
<organism evidence="2 3">
    <name type="scientific">Micromonospora saelicesensis</name>
    <dbReference type="NCBI Taxonomy" id="285676"/>
    <lineage>
        <taxon>Bacteria</taxon>
        <taxon>Bacillati</taxon>
        <taxon>Actinomycetota</taxon>
        <taxon>Actinomycetes</taxon>
        <taxon>Micromonosporales</taxon>
        <taxon>Micromonosporaceae</taxon>
        <taxon>Micromonospora</taxon>
    </lineage>
</organism>
<evidence type="ECO:0000313" key="3">
    <source>
        <dbReference type="Proteomes" id="UP000198864"/>
    </source>
</evidence>
<dbReference type="AlphaFoldDB" id="A0A1C4YEV2"/>
<dbReference type="EMBL" id="FMCR01000004">
    <property type="protein sequence ID" value="SCF19238.1"/>
    <property type="molecule type" value="Genomic_DNA"/>
</dbReference>
<feature type="coiled-coil region" evidence="1">
    <location>
        <begin position="485"/>
        <end position="553"/>
    </location>
</feature>
<evidence type="ECO:0000313" key="2">
    <source>
        <dbReference type="EMBL" id="SCF19238.1"/>
    </source>
</evidence>
<gene>
    <name evidence="2" type="ORF">GA0070561_4137</name>
</gene>
<sequence length="727" mass="78662">MSTLAEEVVRILARRRGDRRHLLAADEVDAILEDLKIPASATKAIPVPLRVTRIHFSGTKLLKPTHPDADGRDAIEVTEGAFHNQTSITGAAQDDISILFGEEPDEVQTTEDASTIRLVPVPFSFQWRPQTGVNGIGSGRNLRGKSTILNVLMWSLTGRCARFQDDIKQWIQHVEVDWTVGPERLQVTFDSRDGHAAGQVVKLGDVGGPDRPHVLGEFDGEDFGAVMGSLMMPRLHLEHIPVWTYTQTRVHAWPAYSSAFVVRANQLDPIVGNEQTLGIRMMQMFVGTQWAPAQAAATTARRGMEAEQSSAAAKAIAAGDAVRQNRVNAQQAVDAVKEKVAALPAEDSDLKTVLNLSTRASELARQVHLLEGKLIAQAELADTARQQLRAAKARRHTKHETALATRFFHRMRPSVCPRCTAEVTAERQAAEPTKHECSVCTSSLNLEALESDVIVAASVPAAVTSALMTRATTSDTVDDGPVDEIEAATAALSAAEQRTTILQQQIRELASQRDIAAAEAEASRGLLRAAESRRTLEIELARAEGALDALTQSSDPTVIDPVDPVRAAVAGAAEQVLQRWVKDEQDPLLKLISTDVERLADSFGANNLSRIRLNGAASMSMLKGARSVTYTDLTEGEKLRVKIATAIALVKHGYANNIGRHPGLLVLDSPAAEEMPEADLATMVEALQEVAQEAEMQIFVATRNAGPLVALLPAASRVVAEADNYVW</sequence>
<evidence type="ECO:0008006" key="4">
    <source>
        <dbReference type="Google" id="ProtNLM"/>
    </source>
</evidence>
<proteinExistence type="predicted"/>
<dbReference type="SUPFAM" id="SSF52540">
    <property type="entry name" value="P-loop containing nucleoside triphosphate hydrolases"/>
    <property type="match status" value="1"/>
</dbReference>
<protein>
    <recommendedName>
        <fullName evidence="4">Large ATP-binding protein</fullName>
    </recommendedName>
</protein>
<dbReference type="RefSeq" id="WP_091402470.1">
    <property type="nucleotide sequence ID" value="NZ_FMCR01000004.1"/>
</dbReference>